<evidence type="ECO:0000256" key="6">
    <source>
        <dbReference type="PROSITE-ProRule" id="PRU00068"/>
    </source>
</evidence>
<dbReference type="InterPro" id="IPR002870">
    <property type="entry name" value="Peptidase_M12B_N"/>
</dbReference>
<dbReference type="PROSITE" id="PS50214">
    <property type="entry name" value="DISINTEGRIN_2"/>
    <property type="match status" value="1"/>
</dbReference>
<dbReference type="Pfam" id="PF01421">
    <property type="entry name" value="Reprolysin"/>
    <property type="match status" value="1"/>
</dbReference>
<reference evidence="13" key="2">
    <citation type="submission" date="2025-08" db="UniProtKB">
        <authorList>
            <consortium name="Ensembl"/>
        </authorList>
    </citation>
    <scope>IDENTIFICATION</scope>
</reference>
<keyword evidence="3 8" id="KW-1133">Transmembrane helix</keyword>
<feature type="domain" description="Peptidase M12B" evidence="12">
    <location>
        <begin position="207"/>
        <end position="397"/>
    </location>
</feature>
<feature type="domain" description="Disintegrin" evidence="11">
    <location>
        <begin position="407"/>
        <end position="493"/>
    </location>
</feature>
<dbReference type="FunFam" id="4.10.70.10:FF:000001">
    <property type="entry name" value="Disintegrin and metalloproteinase domain-containing protein 22"/>
    <property type="match status" value="1"/>
</dbReference>
<dbReference type="InterPro" id="IPR024079">
    <property type="entry name" value="MetalloPept_cat_dom_sf"/>
</dbReference>
<evidence type="ECO:0000256" key="3">
    <source>
        <dbReference type="ARBA" id="ARBA00022989"/>
    </source>
</evidence>
<reference evidence="13" key="3">
    <citation type="submission" date="2025-09" db="UniProtKB">
        <authorList>
            <consortium name="Ensembl"/>
        </authorList>
    </citation>
    <scope>IDENTIFICATION</scope>
</reference>
<dbReference type="PROSITE" id="PS01186">
    <property type="entry name" value="EGF_2"/>
    <property type="match status" value="1"/>
</dbReference>
<dbReference type="Pfam" id="PF00200">
    <property type="entry name" value="Disintegrin"/>
    <property type="match status" value="1"/>
</dbReference>
<dbReference type="GO" id="GO:0009897">
    <property type="term" value="C:external side of plasma membrane"/>
    <property type="evidence" value="ECO:0000318"/>
    <property type="project" value="GO_Central"/>
</dbReference>
<dbReference type="Pfam" id="PF08516">
    <property type="entry name" value="ADAM_CR"/>
    <property type="match status" value="1"/>
</dbReference>
<keyword evidence="2 8" id="KW-0812">Transmembrane</keyword>
<dbReference type="PROSITE" id="PS50215">
    <property type="entry name" value="ADAM_MEPRO"/>
    <property type="match status" value="1"/>
</dbReference>
<keyword evidence="14" id="KW-1185">Reference proteome</keyword>
<proteinExistence type="predicted"/>
<name>A0A287AJR1_PIG</name>
<dbReference type="SMART" id="SM00050">
    <property type="entry name" value="DISIN"/>
    <property type="match status" value="1"/>
</dbReference>
<dbReference type="InParanoid" id="A0A287AJR1"/>
<dbReference type="InterPro" id="IPR006586">
    <property type="entry name" value="ADAM_Cys-rich"/>
</dbReference>
<dbReference type="Bgee" id="ENSSSCG00000033050">
    <property type="expression patterns" value="Expressed in testis and 5 other cell types or tissues"/>
</dbReference>
<evidence type="ECO:0000259" key="10">
    <source>
        <dbReference type="PROSITE" id="PS50026"/>
    </source>
</evidence>
<accession>A0A287AJR1</accession>
<keyword evidence="9" id="KW-0732">Signal</keyword>
<organism evidence="13 14">
    <name type="scientific">Sus scrofa</name>
    <name type="common">Pig</name>
    <dbReference type="NCBI Taxonomy" id="9823"/>
    <lineage>
        <taxon>Eukaryota</taxon>
        <taxon>Metazoa</taxon>
        <taxon>Chordata</taxon>
        <taxon>Craniata</taxon>
        <taxon>Vertebrata</taxon>
        <taxon>Euteleostomi</taxon>
        <taxon>Mammalia</taxon>
        <taxon>Eutheria</taxon>
        <taxon>Laurasiatheria</taxon>
        <taxon>Artiodactyla</taxon>
        <taxon>Suina</taxon>
        <taxon>Suidae</taxon>
        <taxon>Sus</taxon>
    </lineage>
</organism>
<dbReference type="Proteomes" id="UP000008227">
    <property type="component" value="Unassembled WGS sequence"/>
</dbReference>
<dbReference type="PROSITE" id="PS50026">
    <property type="entry name" value="EGF_3"/>
    <property type="match status" value="1"/>
</dbReference>
<dbReference type="GO" id="GO:0004222">
    <property type="term" value="F:metalloendopeptidase activity"/>
    <property type="evidence" value="ECO:0000318"/>
    <property type="project" value="GO_Central"/>
</dbReference>
<keyword evidence="4 8" id="KW-0472">Membrane</keyword>
<dbReference type="SUPFAM" id="SSF57552">
    <property type="entry name" value="Blood coagulation inhibitor (disintegrin)"/>
    <property type="match status" value="1"/>
</dbReference>
<evidence type="ECO:0000313" key="13">
    <source>
        <dbReference type="Ensembl" id="ENSSSCP00000044248.2"/>
    </source>
</evidence>
<dbReference type="FunCoup" id="A0A287AJR1">
    <property type="interactions" value="2"/>
</dbReference>
<dbReference type="GeneTree" id="ENSGT00940000162296"/>
<protein>
    <submittedName>
        <fullName evidence="13">Uncharacterized protein</fullName>
    </submittedName>
</protein>
<dbReference type="PANTHER" id="PTHR11905:SF140">
    <property type="entry name" value="A DISINTEGRIN AND METALLOPEPTIDASE DOMAIN 6-RELATED"/>
    <property type="match status" value="1"/>
</dbReference>
<sequence length="749" mass="84391">MSRPRLPRPVTLKEALWLLGFWAVLASVQCSQGRPSWRYISSEVVVPRKELHHGKGVQMPGWLSYSLHFGGQRHIIHMRPKKIFWPGHLLVMTQDDQGALQMDYPFIPSDCYYLGYLEEIPFSRVTVDTCYGGLRGFIKLDDLTYEINPMKESQRFEHVVSQIVADANAVGPMYPLGYKEEEDPLFSPEDASAAPRIASKAYSSHRANLKGFLHCTREMHNSLGNLSNSITYLIDLGSIMDSMILTLDTRYYISSLLVYNHRDPANTGDLAEGSAYYQYYQRTLYPNLRPHTSVLLNRHRPRDNQYAIRTHTVCGNRNLLPVGHLGRNKIIIGVVASAYTGRSLGVYYDVMSCVCQRRSVCIMFYSPSLTDTFSNCSFLHIQHVYHYASVDCMFQTAFVYHNRSLANDRCGDKKVDPGETCDCGSIKECYSNPCCTDECRLTPGSSCSVDLCCSNCNYSHSGTLCRPTQNICDLPEYCTGTERFCPGDVYLQDGTPCSEEGYCYHGNCTDRSMHCKEIFGRNAVNAANECYSINKRGHRYGHCRKLPTKTSFYGCSDADVLCGRLQCTNLTHLPVLQEHVGFHQSVISSKLCFGMDLHRGTETNDVGYVRTGTLCRPRVFCSNTYCNGTLTDLRYDCIPEKCNYRGICNNRRNCHCHIGWDPPYCIQVGIGGSVDSGPPPKLRGSLKQAQAPTIYLRLLFGRLYAFIAAMLFGVATNVKSIKTTTVKEVTVNWSEFSHQVSLRSCFPAC</sequence>
<reference evidence="13" key="1">
    <citation type="journal article" date="2020" name="Gigascience">
        <title>An improved pig reference genome sequence to enable pig genetics and genomics research.</title>
        <authorList>
            <person name="Warr A."/>
            <person name="Affara N."/>
            <person name="Aken B."/>
            <person name="Beiki H."/>
            <person name="Bickhart D.M."/>
            <person name="Billis K."/>
            <person name="Chow W."/>
            <person name="Eory L."/>
            <person name="Finlayson H.A."/>
            <person name="Flicek P."/>
            <person name="Giron C.G."/>
            <person name="Griffin D.K."/>
            <person name="Hall R."/>
            <person name="Hannum G."/>
            <person name="Hourlier T."/>
            <person name="Howe K."/>
            <person name="Hume D.A."/>
            <person name="Izuogu O."/>
            <person name="Kim K."/>
            <person name="Koren S."/>
            <person name="Liu H."/>
            <person name="Manchanda N."/>
            <person name="Martin F.J."/>
            <person name="Nonneman D.J."/>
            <person name="O'Connor R.E."/>
            <person name="Phillippy A.M."/>
            <person name="Rohrer G.A."/>
            <person name="Rosen B.D."/>
            <person name="Rund L.A."/>
            <person name="Sargent C.A."/>
            <person name="Schook L.B."/>
            <person name="Schroeder S.G."/>
            <person name="Schwartz A.S."/>
            <person name="Skinner B.M."/>
            <person name="Talbot R."/>
            <person name="Tseng E."/>
            <person name="Tuggle C.K."/>
            <person name="Watson M."/>
            <person name="Smith T.P.L."/>
            <person name="Archibald A.L."/>
        </authorList>
    </citation>
    <scope>NUCLEOTIDE SEQUENCE [LARGE SCALE GENOMIC DNA]</scope>
    <source>
        <strain evidence="13">Duroc</strain>
    </source>
</reference>
<keyword evidence="7" id="KW-0245">EGF-like domain</keyword>
<dbReference type="Gene3D" id="4.10.70.10">
    <property type="entry name" value="Disintegrin domain"/>
    <property type="match status" value="1"/>
</dbReference>
<dbReference type="Ensembl" id="ENSSSCT00000057171.2">
    <property type="protein sequence ID" value="ENSSSCP00000044248.2"/>
    <property type="gene ID" value="ENSSSCG00000033050.2"/>
</dbReference>
<dbReference type="InterPro" id="IPR001590">
    <property type="entry name" value="Peptidase_M12B"/>
</dbReference>
<dbReference type="PANTHER" id="PTHR11905">
    <property type="entry name" value="ADAM A DISINTEGRIN AND METALLOPROTEASE DOMAIN"/>
    <property type="match status" value="1"/>
</dbReference>
<dbReference type="SUPFAM" id="SSF55486">
    <property type="entry name" value="Metalloproteases ('zincins'), catalytic domain"/>
    <property type="match status" value="1"/>
</dbReference>
<dbReference type="InterPro" id="IPR036436">
    <property type="entry name" value="Disintegrin_dom_sf"/>
</dbReference>
<evidence type="ECO:0000256" key="1">
    <source>
        <dbReference type="ARBA" id="ARBA00004167"/>
    </source>
</evidence>
<dbReference type="GO" id="GO:0005886">
    <property type="term" value="C:plasma membrane"/>
    <property type="evidence" value="ECO:0000318"/>
    <property type="project" value="GO_Central"/>
</dbReference>
<evidence type="ECO:0000313" key="14">
    <source>
        <dbReference type="Proteomes" id="UP000008227"/>
    </source>
</evidence>
<dbReference type="InterPro" id="IPR000742">
    <property type="entry name" value="EGF"/>
</dbReference>
<dbReference type="GO" id="GO:1990913">
    <property type="term" value="C:sperm head plasma membrane"/>
    <property type="evidence" value="ECO:0000318"/>
    <property type="project" value="GO_Central"/>
</dbReference>
<evidence type="ECO:0000256" key="2">
    <source>
        <dbReference type="ARBA" id="ARBA00022692"/>
    </source>
</evidence>
<feature type="disulfide bond" evidence="7">
    <location>
        <begin position="656"/>
        <end position="665"/>
    </location>
</feature>
<feature type="disulfide bond" evidence="6">
    <location>
        <begin position="465"/>
        <end position="485"/>
    </location>
</feature>
<evidence type="ECO:0000259" key="12">
    <source>
        <dbReference type="PROSITE" id="PS50215"/>
    </source>
</evidence>
<comment type="subcellular location">
    <subcellularLocation>
        <location evidence="1">Membrane</location>
        <topology evidence="1">Single-pass membrane protein</topology>
    </subcellularLocation>
</comment>
<dbReference type="GO" id="GO:0008584">
    <property type="term" value="P:male gonad development"/>
    <property type="evidence" value="ECO:0000318"/>
    <property type="project" value="GO_Central"/>
</dbReference>
<keyword evidence="5 7" id="KW-1015">Disulfide bond</keyword>
<evidence type="ECO:0000256" key="5">
    <source>
        <dbReference type="ARBA" id="ARBA00023157"/>
    </source>
</evidence>
<dbReference type="SMART" id="SM00608">
    <property type="entry name" value="ACR"/>
    <property type="match status" value="1"/>
</dbReference>
<dbReference type="InterPro" id="IPR001762">
    <property type="entry name" value="Disintegrin_dom"/>
</dbReference>
<dbReference type="Pfam" id="PF01562">
    <property type="entry name" value="Pep_M12B_propep"/>
    <property type="match status" value="1"/>
</dbReference>
<evidence type="ECO:0000256" key="9">
    <source>
        <dbReference type="SAM" id="SignalP"/>
    </source>
</evidence>
<evidence type="ECO:0000259" key="11">
    <source>
        <dbReference type="PROSITE" id="PS50214"/>
    </source>
</evidence>
<dbReference type="Gene3D" id="3.40.390.10">
    <property type="entry name" value="Collagenase (Catalytic Domain)"/>
    <property type="match status" value="1"/>
</dbReference>
<evidence type="ECO:0000256" key="8">
    <source>
        <dbReference type="SAM" id="Phobius"/>
    </source>
</evidence>
<evidence type="ECO:0000256" key="4">
    <source>
        <dbReference type="ARBA" id="ARBA00023136"/>
    </source>
</evidence>
<evidence type="ECO:0000256" key="7">
    <source>
        <dbReference type="PROSITE-ProRule" id="PRU00076"/>
    </source>
</evidence>
<feature type="signal peptide" evidence="9">
    <location>
        <begin position="1"/>
        <end position="33"/>
    </location>
</feature>
<feature type="domain" description="EGF-like" evidence="10">
    <location>
        <begin position="633"/>
        <end position="666"/>
    </location>
</feature>
<feature type="transmembrane region" description="Helical" evidence="8">
    <location>
        <begin position="694"/>
        <end position="715"/>
    </location>
</feature>
<dbReference type="AlphaFoldDB" id="A0A287AJR1"/>
<feature type="chain" id="PRO_5036449865" evidence="9">
    <location>
        <begin position="34"/>
        <end position="749"/>
    </location>
</feature>
<comment type="caution">
    <text evidence="7">Lacks conserved residue(s) required for the propagation of feature annotation.</text>
</comment>
<dbReference type="GO" id="GO:0006508">
    <property type="term" value="P:proteolysis"/>
    <property type="evidence" value="ECO:0000318"/>
    <property type="project" value="GO_Central"/>
</dbReference>